<evidence type="ECO:0000256" key="6">
    <source>
        <dbReference type="ARBA" id="ARBA00023136"/>
    </source>
</evidence>
<dbReference type="Proteomes" id="UP001157126">
    <property type="component" value="Unassembled WGS sequence"/>
</dbReference>
<feature type="transmembrane region" description="Helical" evidence="8">
    <location>
        <begin position="330"/>
        <end position="348"/>
    </location>
</feature>
<comment type="caution">
    <text evidence="10">The sequence shown here is derived from an EMBL/GenBank/DDBJ whole genome shotgun (WGS) entry which is preliminary data.</text>
</comment>
<keyword evidence="11" id="KW-1185">Reference proteome</keyword>
<dbReference type="PANTHER" id="PTHR42718">
    <property type="entry name" value="MAJOR FACILITATOR SUPERFAMILY MULTIDRUG TRANSPORTER MFSC"/>
    <property type="match status" value="1"/>
</dbReference>
<evidence type="ECO:0000256" key="1">
    <source>
        <dbReference type="ARBA" id="ARBA00004651"/>
    </source>
</evidence>
<feature type="transmembrane region" description="Helical" evidence="8">
    <location>
        <begin position="299"/>
        <end position="318"/>
    </location>
</feature>
<dbReference type="InterPro" id="IPR036259">
    <property type="entry name" value="MFS_trans_sf"/>
</dbReference>
<keyword evidence="3" id="KW-1003">Cell membrane</keyword>
<feature type="transmembrane region" description="Helical" evidence="8">
    <location>
        <begin position="267"/>
        <end position="287"/>
    </location>
</feature>
<evidence type="ECO:0000256" key="7">
    <source>
        <dbReference type="SAM" id="MobiDB-lite"/>
    </source>
</evidence>
<keyword evidence="5 8" id="KW-1133">Transmembrane helix</keyword>
<evidence type="ECO:0000256" key="3">
    <source>
        <dbReference type="ARBA" id="ARBA00022475"/>
    </source>
</evidence>
<feature type="transmembrane region" description="Helical" evidence="8">
    <location>
        <begin position="174"/>
        <end position="192"/>
    </location>
</feature>
<accession>A0ABQ6IJP9</accession>
<evidence type="ECO:0000259" key="9">
    <source>
        <dbReference type="PROSITE" id="PS50850"/>
    </source>
</evidence>
<feature type="transmembrane region" description="Helical" evidence="8">
    <location>
        <begin position="354"/>
        <end position="379"/>
    </location>
</feature>
<comment type="subcellular location">
    <subcellularLocation>
        <location evidence="1">Cell membrane</location>
        <topology evidence="1">Multi-pass membrane protein</topology>
    </subcellularLocation>
</comment>
<proteinExistence type="predicted"/>
<feature type="domain" description="Major facilitator superfamily (MFS) profile" evidence="9">
    <location>
        <begin position="18"/>
        <end position="460"/>
    </location>
</feature>
<gene>
    <name evidence="10" type="ORF">GCM10025883_01980</name>
</gene>
<feature type="transmembrane region" description="Helical" evidence="8">
    <location>
        <begin position="146"/>
        <end position="168"/>
    </location>
</feature>
<feature type="transmembrane region" description="Helical" evidence="8">
    <location>
        <begin position="391"/>
        <end position="413"/>
    </location>
</feature>
<dbReference type="SUPFAM" id="SSF103473">
    <property type="entry name" value="MFS general substrate transporter"/>
    <property type="match status" value="1"/>
</dbReference>
<feature type="compositionally biased region" description="Polar residues" evidence="7">
    <location>
        <begin position="477"/>
        <end position="490"/>
    </location>
</feature>
<evidence type="ECO:0000256" key="2">
    <source>
        <dbReference type="ARBA" id="ARBA00022448"/>
    </source>
</evidence>
<keyword evidence="4 8" id="KW-0812">Transmembrane</keyword>
<sequence length="490" mass="53003">MSTPTPAGGVEAGRGVDPKRAVPVILFLFVFSLIIDNGFKFVSKSIGDDLGLSASTVSLQATLAGVIIGIGAVVYATLADTFSIRKLLIAAVAMICVGSLVGYVFRTSFEGILAGRIIQTCGLAAAETLYVIYVTKYLRREDQKTYLGFSTAAFQLSLLLGAVASGFIATYVHWTVFFLVPLLCVFALPGVLRKVPRHEVTAGHVDVLGLFLIAVFATCVMLFLQNFVWWWLLPVTAAMVVFVLHIRYGRRAIVDRSFFAEPRYPSMLAVVFVLYSAQLAYMFMFPFLMADLYGLDAGAASLLLAPGYLCAVLVGILSGRIARYLDSKRAITLAICMMILALAGPAVLVEAGTWVFVVSVTLFASGFALIYAPLVSTAIRDIAPEKSGVAIGFYNLTINIAIPLGIAYVAMLIDLSPRFLSWLSLAATEQGEQYANVLWIIAVITTLGLVVYRVSIAALERQDARLGRTDDPAEVTQRPSNTSVSDHTRR</sequence>
<evidence type="ECO:0000256" key="4">
    <source>
        <dbReference type="ARBA" id="ARBA00022692"/>
    </source>
</evidence>
<reference evidence="11" key="1">
    <citation type="journal article" date="2019" name="Int. J. Syst. Evol. Microbiol.">
        <title>The Global Catalogue of Microorganisms (GCM) 10K type strain sequencing project: providing services to taxonomists for standard genome sequencing and annotation.</title>
        <authorList>
            <consortium name="The Broad Institute Genomics Platform"/>
            <consortium name="The Broad Institute Genome Sequencing Center for Infectious Disease"/>
            <person name="Wu L."/>
            <person name="Ma J."/>
        </authorList>
    </citation>
    <scope>NUCLEOTIDE SEQUENCE [LARGE SCALE GENOMIC DNA]</scope>
    <source>
        <strain evidence="11">NBRC 113072</strain>
    </source>
</reference>
<evidence type="ECO:0000256" key="5">
    <source>
        <dbReference type="ARBA" id="ARBA00022989"/>
    </source>
</evidence>
<feature type="transmembrane region" description="Helical" evidence="8">
    <location>
        <begin position="433"/>
        <end position="452"/>
    </location>
</feature>
<dbReference type="Gene3D" id="1.20.1250.20">
    <property type="entry name" value="MFS general substrate transporter like domains"/>
    <property type="match status" value="2"/>
</dbReference>
<feature type="transmembrane region" description="Helical" evidence="8">
    <location>
        <begin position="229"/>
        <end position="246"/>
    </location>
</feature>
<protein>
    <submittedName>
        <fullName evidence="10">Tetracycline efflux MFS transporter Tet(38)</fullName>
    </submittedName>
</protein>
<evidence type="ECO:0000313" key="11">
    <source>
        <dbReference type="Proteomes" id="UP001157126"/>
    </source>
</evidence>
<feature type="transmembrane region" description="Helical" evidence="8">
    <location>
        <begin position="87"/>
        <end position="105"/>
    </location>
</feature>
<name>A0ABQ6IJP9_9MICO</name>
<keyword evidence="2" id="KW-0813">Transport</keyword>
<evidence type="ECO:0000256" key="8">
    <source>
        <dbReference type="SAM" id="Phobius"/>
    </source>
</evidence>
<dbReference type="PRINTS" id="PR01036">
    <property type="entry name" value="TCRTETB"/>
</dbReference>
<dbReference type="PANTHER" id="PTHR42718:SF46">
    <property type="entry name" value="BLR6921 PROTEIN"/>
    <property type="match status" value="1"/>
</dbReference>
<dbReference type="InterPro" id="IPR011701">
    <property type="entry name" value="MFS"/>
</dbReference>
<feature type="transmembrane region" description="Helical" evidence="8">
    <location>
        <begin position="59"/>
        <end position="78"/>
    </location>
</feature>
<dbReference type="EMBL" id="BSUO01000001">
    <property type="protein sequence ID" value="GMA38153.1"/>
    <property type="molecule type" value="Genomic_DNA"/>
</dbReference>
<feature type="transmembrane region" description="Helical" evidence="8">
    <location>
        <begin position="21"/>
        <end position="39"/>
    </location>
</feature>
<organism evidence="10 11">
    <name type="scientific">Mobilicoccus caccae</name>
    <dbReference type="NCBI Taxonomy" id="1859295"/>
    <lineage>
        <taxon>Bacteria</taxon>
        <taxon>Bacillati</taxon>
        <taxon>Actinomycetota</taxon>
        <taxon>Actinomycetes</taxon>
        <taxon>Micrococcales</taxon>
        <taxon>Dermatophilaceae</taxon>
        <taxon>Mobilicoccus</taxon>
    </lineage>
</organism>
<feature type="region of interest" description="Disordered" evidence="7">
    <location>
        <begin position="468"/>
        <end position="490"/>
    </location>
</feature>
<evidence type="ECO:0000313" key="10">
    <source>
        <dbReference type="EMBL" id="GMA38153.1"/>
    </source>
</evidence>
<keyword evidence="6 8" id="KW-0472">Membrane</keyword>
<dbReference type="PROSITE" id="PS50850">
    <property type="entry name" value="MFS"/>
    <property type="match status" value="1"/>
</dbReference>
<feature type="transmembrane region" description="Helical" evidence="8">
    <location>
        <begin position="117"/>
        <end position="134"/>
    </location>
</feature>
<feature type="transmembrane region" description="Helical" evidence="8">
    <location>
        <begin position="204"/>
        <end position="223"/>
    </location>
</feature>
<dbReference type="InterPro" id="IPR020846">
    <property type="entry name" value="MFS_dom"/>
</dbReference>
<dbReference type="RefSeq" id="WP_284302257.1">
    <property type="nucleotide sequence ID" value="NZ_BSUO01000001.1"/>
</dbReference>
<dbReference type="Pfam" id="PF07690">
    <property type="entry name" value="MFS_1"/>
    <property type="match status" value="1"/>
</dbReference>